<dbReference type="PROSITE" id="PS51222">
    <property type="entry name" value="DCD"/>
    <property type="match status" value="1"/>
</dbReference>
<evidence type="ECO:0000313" key="3">
    <source>
        <dbReference type="Proteomes" id="UP001165275"/>
    </source>
</evidence>
<proteinExistence type="predicted"/>
<dbReference type="Proteomes" id="UP001165275">
    <property type="component" value="Unassembled WGS sequence"/>
</dbReference>
<comment type="caution">
    <text evidence="2">The sequence shown here is derived from an EMBL/GenBank/DDBJ whole genome shotgun (WGS) entry which is preliminary data.</text>
</comment>
<keyword evidence="3" id="KW-1185">Reference proteome</keyword>
<protein>
    <recommendedName>
        <fullName evidence="1">DCD domain-containing protein</fullName>
    </recommendedName>
</protein>
<evidence type="ECO:0000313" key="2">
    <source>
        <dbReference type="EMBL" id="MCL1030920.1"/>
    </source>
</evidence>
<organism evidence="2 3">
    <name type="scientific">Serratia silvae</name>
    <dbReference type="NCBI Taxonomy" id="2824122"/>
    <lineage>
        <taxon>Bacteria</taxon>
        <taxon>Pseudomonadati</taxon>
        <taxon>Pseudomonadota</taxon>
        <taxon>Gammaproteobacteria</taxon>
        <taxon>Enterobacterales</taxon>
        <taxon>Yersiniaceae</taxon>
        <taxon>Serratia</taxon>
    </lineage>
</organism>
<gene>
    <name evidence="2" type="ORF">KAJ71_18125</name>
</gene>
<dbReference type="InterPro" id="IPR013989">
    <property type="entry name" value="Dev_and_cell_death_domain"/>
</dbReference>
<feature type="domain" description="DCD" evidence="1">
    <location>
        <begin position="67"/>
        <end position="92"/>
    </location>
</feature>
<name>A0ABT0KFV4_9GAMM</name>
<accession>A0ABT0KFV4</accession>
<dbReference type="EMBL" id="JAGQDC010000016">
    <property type="protein sequence ID" value="MCL1030920.1"/>
    <property type="molecule type" value="Genomic_DNA"/>
</dbReference>
<reference evidence="2" key="1">
    <citation type="submission" date="2021-04" db="EMBL/GenBank/DDBJ databases">
        <title>Genome sequence of Serratia sp. arafor3.</title>
        <authorList>
            <person name="Besaury L."/>
        </authorList>
    </citation>
    <scope>NUCLEOTIDE SEQUENCE</scope>
    <source>
        <strain evidence="2">Arafor3</strain>
    </source>
</reference>
<evidence type="ECO:0000259" key="1">
    <source>
        <dbReference type="PROSITE" id="PS51222"/>
    </source>
</evidence>
<sequence>MYAEDPQQRSITLNGRQYPERGRLASDAVDTIATVGRIAGEIVLLRLERRAGWGDPAPGWQALSNRGKYSQRPFHCSNHAKSICFQRILYGL</sequence>